<organism evidence="13 14">
    <name type="scientific">Dromaius novaehollandiae</name>
    <name type="common">Emu</name>
    <dbReference type="NCBI Taxonomy" id="8790"/>
    <lineage>
        <taxon>Eukaryota</taxon>
        <taxon>Metazoa</taxon>
        <taxon>Chordata</taxon>
        <taxon>Craniata</taxon>
        <taxon>Vertebrata</taxon>
        <taxon>Euteleostomi</taxon>
        <taxon>Archelosauria</taxon>
        <taxon>Archosauria</taxon>
        <taxon>Dinosauria</taxon>
        <taxon>Saurischia</taxon>
        <taxon>Theropoda</taxon>
        <taxon>Coelurosauria</taxon>
        <taxon>Aves</taxon>
        <taxon>Palaeognathae</taxon>
        <taxon>Casuariiformes</taxon>
        <taxon>Dromaiidae</taxon>
        <taxon>Dromaius</taxon>
    </lineage>
</organism>
<dbReference type="InterPro" id="IPR017452">
    <property type="entry name" value="GPCR_Rhodpsn_7TM"/>
</dbReference>
<evidence type="ECO:0000256" key="4">
    <source>
        <dbReference type="ARBA" id="ARBA00022989"/>
    </source>
</evidence>
<feature type="transmembrane region" description="Helical" evidence="11">
    <location>
        <begin position="203"/>
        <end position="229"/>
    </location>
</feature>
<dbReference type="CDD" id="cd15415">
    <property type="entry name" value="7tmA_OR5J-like"/>
    <property type="match status" value="1"/>
</dbReference>
<dbReference type="InterPro" id="IPR000276">
    <property type="entry name" value="GPCR_Rhodpsn"/>
</dbReference>
<evidence type="ECO:0000256" key="1">
    <source>
        <dbReference type="ARBA" id="ARBA00002936"/>
    </source>
</evidence>
<dbReference type="GO" id="GO:0004930">
    <property type="term" value="F:G protein-coupled receptor activity"/>
    <property type="evidence" value="ECO:0007669"/>
    <property type="project" value="UniProtKB-KW"/>
</dbReference>
<evidence type="ECO:0000256" key="7">
    <source>
        <dbReference type="ARBA" id="ARBA00023170"/>
    </source>
</evidence>
<dbReference type="GO" id="GO:0005886">
    <property type="term" value="C:plasma membrane"/>
    <property type="evidence" value="ECO:0007669"/>
    <property type="project" value="UniProtKB-SubCell"/>
</dbReference>
<comment type="caution">
    <text evidence="13">The sequence shown here is derived from an EMBL/GenBank/DDBJ whole genome shotgun (WGS) entry which is preliminary data.</text>
</comment>
<evidence type="ECO:0000259" key="12">
    <source>
        <dbReference type="PROSITE" id="PS50262"/>
    </source>
</evidence>
<evidence type="ECO:0000313" key="14">
    <source>
        <dbReference type="Proteomes" id="UP000543287"/>
    </source>
</evidence>
<keyword evidence="6 11" id="KW-0472">Membrane</keyword>
<protein>
    <recommendedName>
        <fullName evidence="11">Olfactory receptor</fullName>
    </recommendedName>
</protein>
<keyword evidence="11" id="KW-0552">Olfaction</keyword>
<evidence type="ECO:0000256" key="5">
    <source>
        <dbReference type="ARBA" id="ARBA00023040"/>
    </source>
</evidence>
<name>A0A7K9BGQ5_DRONO</name>
<dbReference type="PROSITE" id="PS50262">
    <property type="entry name" value="G_PROTEIN_RECEP_F1_2"/>
    <property type="match status" value="1"/>
</dbReference>
<dbReference type="PROSITE" id="PS00237">
    <property type="entry name" value="G_PROTEIN_RECEP_F1_1"/>
    <property type="match status" value="1"/>
</dbReference>
<dbReference type="Gene3D" id="1.20.1070.10">
    <property type="entry name" value="Rhodopsin 7-helix transmembrane proteins"/>
    <property type="match status" value="1"/>
</dbReference>
<dbReference type="FunFam" id="1.20.1070.10:FF:000003">
    <property type="entry name" value="Olfactory receptor"/>
    <property type="match status" value="1"/>
</dbReference>
<dbReference type="PRINTS" id="PR00237">
    <property type="entry name" value="GPCRRHODOPSN"/>
</dbReference>
<comment type="similarity">
    <text evidence="10">Belongs to the G-protein coupled receptor 1 family.</text>
</comment>
<feature type="non-terminal residue" evidence="13">
    <location>
        <position position="317"/>
    </location>
</feature>
<evidence type="ECO:0000256" key="8">
    <source>
        <dbReference type="ARBA" id="ARBA00023180"/>
    </source>
</evidence>
<keyword evidence="8" id="KW-0325">Glycoprotein</keyword>
<keyword evidence="11" id="KW-0716">Sensory transduction</keyword>
<keyword evidence="5 10" id="KW-0297">G-protein coupled receptor</keyword>
<dbReference type="InterPro" id="IPR000725">
    <property type="entry name" value="Olfact_rcpt"/>
</dbReference>
<dbReference type="EMBL" id="VWZH01000425">
    <property type="protein sequence ID" value="NXG39067.1"/>
    <property type="molecule type" value="Genomic_DNA"/>
</dbReference>
<keyword evidence="3 10" id="KW-0812">Transmembrane</keyword>
<evidence type="ECO:0000313" key="13">
    <source>
        <dbReference type="EMBL" id="NXG39067.1"/>
    </source>
</evidence>
<dbReference type="Proteomes" id="UP000543287">
    <property type="component" value="Unassembled WGS sequence"/>
</dbReference>
<dbReference type="PRINTS" id="PR00245">
    <property type="entry name" value="OLFACTORYR"/>
</dbReference>
<dbReference type="AlphaFoldDB" id="A0A7K9BGQ5"/>
<evidence type="ECO:0000256" key="6">
    <source>
        <dbReference type="ARBA" id="ARBA00023136"/>
    </source>
</evidence>
<dbReference type="Pfam" id="PF13853">
    <property type="entry name" value="7tm_4"/>
    <property type="match status" value="1"/>
</dbReference>
<feature type="transmembrane region" description="Helical" evidence="11">
    <location>
        <begin position="104"/>
        <end position="126"/>
    </location>
</feature>
<dbReference type="PANTHER" id="PTHR48018">
    <property type="entry name" value="OLFACTORY RECEPTOR"/>
    <property type="match status" value="1"/>
</dbReference>
<reference evidence="13 14" key="1">
    <citation type="submission" date="2019-09" db="EMBL/GenBank/DDBJ databases">
        <title>Bird 10,000 Genomes (B10K) Project - Family phase.</title>
        <authorList>
            <person name="Zhang G."/>
        </authorList>
    </citation>
    <scope>NUCLEOTIDE SEQUENCE [LARGE SCALE GENOMIC DNA]</scope>
    <source>
        <strain evidence="13">B10K-LSUMZ-23963</strain>
        <tissue evidence="13">Muscle</tissue>
    </source>
</reference>
<keyword evidence="11" id="KW-1003">Cell membrane</keyword>
<keyword evidence="9 10" id="KW-0807">Transducer</keyword>
<feature type="non-terminal residue" evidence="13">
    <location>
        <position position="1"/>
    </location>
</feature>
<evidence type="ECO:0000256" key="3">
    <source>
        <dbReference type="ARBA" id="ARBA00022692"/>
    </source>
</evidence>
<evidence type="ECO:0000256" key="2">
    <source>
        <dbReference type="ARBA" id="ARBA00004141"/>
    </source>
</evidence>
<feature type="transmembrane region" description="Helical" evidence="11">
    <location>
        <begin position="66"/>
        <end position="84"/>
    </location>
</feature>
<accession>A0A7K9BGQ5</accession>
<keyword evidence="4 11" id="KW-1133">Transmembrane helix</keyword>
<evidence type="ECO:0000256" key="9">
    <source>
        <dbReference type="ARBA" id="ARBA00023224"/>
    </source>
</evidence>
<dbReference type="SUPFAM" id="SSF81321">
    <property type="entry name" value="Family A G protein-coupled receptor-like"/>
    <property type="match status" value="1"/>
</dbReference>
<feature type="domain" description="G-protein coupled receptors family 1 profile" evidence="12">
    <location>
        <begin position="47"/>
        <end position="295"/>
    </location>
</feature>
<evidence type="ECO:0000256" key="11">
    <source>
        <dbReference type="RuleBase" id="RU363047"/>
    </source>
</evidence>
<feature type="transmembrane region" description="Helical" evidence="11">
    <location>
        <begin position="146"/>
        <end position="164"/>
    </location>
</feature>
<evidence type="ECO:0000256" key="10">
    <source>
        <dbReference type="RuleBase" id="RU000688"/>
    </source>
</evidence>
<gene>
    <name evidence="13" type="ORF">DRONOV_R08437</name>
</gene>
<keyword evidence="7 10" id="KW-0675">Receptor</keyword>
<comment type="function">
    <text evidence="1">Odorant receptor.</text>
</comment>
<dbReference type="GO" id="GO:0004984">
    <property type="term" value="F:olfactory receptor activity"/>
    <property type="evidence" value="ECO:0007669"/>
    <property type="project" value="InterPro"/>
</dbReference>
<feature type="transmembrane region" description="Helical" evidence="11">
    <location>
        <begin position="31"/>
        <end position="54"/>
    </location>
</feature>
<proteinExistence type="inferred from homology"/>
<comment type="subcellular location">
    <subcellularLocation>
        <location evidence="11">Cell membrane</location>
        <topology evidence="11">Multi-pass membrane protein</topology>
    </subcellularLocation>
    <subcellularLocation>
        <location evidence="2">Membrane</location>
        <topology evidence="2">Multi-pass membrane protein</topology>
    </subcellularLocation>
</comment>
<sequence length="317" mass="35624">AVTDVCMAVDNHTTVTHFILLGLTTRLELQFPLFVMLLLIYVMTLAGNLGMIGLIRIDLQLHTPMYFFLINLSIVDLCYSSVFAPRMLVNFLVKNKTISYSACIAQHFSFVVFVTTEGFLLAVMAYDRYVAICNPLLYTTLMPKKVCVWLVAGSYLGGLFNSLIHTCGLLKLSFCGPNIINHYFCDTNPLLKLTCSDDRINEIMLVTLSGIIAMSTFLIVIISYLYILFSVLRMSSTGRHKAFSTCPSHLTAVTLFYGPVSLSHIQPASRYSLEQEKISAVCYTLVIPMLNPLIYSLRNKEVKNALRRVMERKNSCS</sequence>